<dbReference type="RefSeq" id="WP_192037611.1">
    <property type="nucleotide sequence ID" value="NZ_JACYWE010000001.1"/>
</dbReference>
<evidence type="ECO:0000313" key="1">
    <source>
        <dbReference type="EMBL" id="MBD8505137.1"/>
    </source>
</evidence>
<accession>A0A927JB19</accession>
<name>A0A927JB19_9ACTN</name>
<evidence type="ECO:0000313" key="2">
    <source>
        <dbReference type="Proteomes" id="UP000642993"/>
    </source>
</evidence>
<reference evidence="1" key="1">
    <citation type="submission" date="2020-09" db="EMBL/GenBank/DDBJ databases">
        <title>Hoyosella lacisalsi sp. nov., a halotolerant actinobacterium isolated from soil of Lake Gudzhirganskoe.</title>
        <authorList>
            <person name="Yang Q."/>
            <person name="Guo P.Y."/>
            <person name="Liu S.W."/>
            <person name="Li F.N."/>
            <person name="Sun C.H."/>
        </authorList>
    </citation>
    <scope>NUCLEOTIDE SEQUENCE</scope>
    <source>
        <strain evidence="1">G463</strain>
    </source>
</reference>
<organism evidence="1 2">
    <name type="scientific">Lolliginicoccus lacisalsi</name>
    <dbReference type="NCBI Taxonomy" id="2742202"/>
    <lineage>
        <taxon>Bacteria</taxon>
        <taxon>Bacillati</taxon>
        <taxon>Actinomycetota</taxon>
        <taxon>Actinomycetes</taxon>
        <taxon>Mycobacteriales</taxon>
        <taxon>Hoyosellaceae</taxon>
        <taxon>Lolliginicoccus</taxon>
    </lineage>
</organism>
<proteinExistence type="predicted"/>
<comment type="caution">
    <text evidence="1">The sequence shown here is derived from an EMBL/GenBank/DDBJ whole genome shotgun (WGS) entry which is preliminary data.</text>
</comment>
<dbReference type="Proteomes" id="UP000642993">
    <property type="component" value="Unassembled WGS sequence"/>
</dbReference>
<protein>
    <submittedName>
        <fullName evidence="1">Uncharacterized protein</fullName>
    </submittedName>
</protein>
<dbReference type="AlphaFoldDB" id="A0A927JB19"/>
<dbReference type="EMBL" id="JACYWE010000001">
    <property type="protein sequence ID" value="MBD8505137.1"/>
    <property type="molecule type" value="Genomic_DNA"/>
</dbReference>
<keyword evidence="2" id="KW-1185">Reference proteome</keyword>
<gene>
    <name evidence="1" type="ORF">HT102_01355</name>
</gene>
<sequence length="394" mass="39800">MNVSERWRRKATPEQLAAEAAKQALENPDIERKQPLIAATSMLGAGSEAINSAITSALGKTRAAAENAAAAAVGDSVGKVAEEVAGMVIDSPVLAPALRASAITVASPVGRAGTKVAWLASASPIGWAVGNVGSLAASSPVTRRLETAAKETLGAALVNDTTSAALSVVVDAALDATVDVAIPMLIELSVDTAVDVVRSTILQGAGTLSSLTPTDADDAVMARAVNLAFNNPLSGTAQKFVIKAVQLAARGAAAGVVGPVVRAAAEQARGEIIKTLLGEVIVNTPVALTGAAVSATRDIVTWEGGNADDAERILHAAITRAVVDVVQASARPAATLAVRSVITGTVVTTAINAAVDAAQDSVRNTAELVTASPGRLRGFLRWRRKDAGPDADEG</sequence>